<reference evidence="3 4" key="1">
    <citation type="submission" date="2017-06" db="EMBL/GenBank/DDBJ databases">
        <title>Description of Avrilella dinanensis gen. nov. sp. nov.</title>
        <authorList>
            <person name="Leyer C."/>
            <person name="Sassi M."/>
            <person name="Minet J."/>
            <person name="Kayal S."/>
            <person name="Cattoir V."/>
        </authorList>
    </citation>
    <scope>NUCLEOTIDE SEQUENCE [LARGE SCALE GENOMIC DNA]</scope>
    <source>
        <strain evidence="3 4">UR159</strain>
    </source>
</reference>
<keyword evidence="4" id="KW-1185">Reference proteome</keyword>
<dbReference type="Gene3D" id="3.30.70.790">
    <property type="entry name" value="UreE, C-terminal domain"/>
    <property type="match status" value="1"/>
</dbReference>
<proteinExistence type="predicted"/>
<keyword evidence="1" id="KW-1133">Transmembrane helix</keyword>
<evidence type="ECO:0000313" key="4">
    <source>
        <dbReference type="Proteomes" id="UP000231960"/>
    </source>
</evidence>
<name>A0A2M9R2F9_9FLAO</name>
<feature type="transmembrane region" description="Helical" evidence="1">
    <location>
        <begin position="103"/>
        <end position="122"/>
    </location>
</feature>
<gene>
    <name evidence="3" type="ORF">CDL10_11300</name>
</gene>
<evidence type="ECO:0000259" key="2">
    <source>
        <dbReference type="Pfam" id="PF09413"/>
    </source>
</evidence>
<evidence type="ECO:0000313" key="3">
    <source>
        <dbReference type="EMBL" id="PJR03041.1"/>
    </source>
</evidence>
<dbReference type="InterPro" id="IPR011322">
    <property type="entry name" value="N-reg_PII-like_a/b"/>
</dbReference>
<keyword evidence="1" id="KW-0812">Transmembrane</keyword>
<protein>
    <recommendedName>
        <fullName evidence="2">DUF2007 domain-containing protein</fullName>
    </recommendedName>
</protein>
<dbReference type="Proteomes" id="UP000231960">
    <property type="component" value="Unassembled WGS sequence"/>
</dbReference>
<dbReference type="InterPro" id="IPR018551">
    <property type="entry name" value="DUF2007"/>
</dbReference>
<keyword evidence="1" id="KW-0472">Membrane</keyword>
<feature type="domain" description="DUF2007" evidence="2">
    <location>
        <begin position="1"/>
        <end position="68"/>
    </location>
</feature>
<dbReference type="EMBL" id="NIPO01000003">
    <property type="protein sequence ID" value="PJR03041.1"/>
    <property type="molecule type" value="Genomic_DNA"/>
</dbReference>
<dbReference type="RefSeq" id="WP_100678780.1">
    <property type="nucleotide sequence ID" value="NZ_NIPO01000003.1"/>
</dbReference>
<comment type="caution">
    <text evidence="3">The sequence shown here is derived from an EMBL/GenBank/DDBJ whole genome shotgun (WGS) entry which is preliminary data.</text>
</comment>
<accession>A0A2M9R2F9</accession>
<dbReference type="Pfam" id="PF09413">
    <property type="entry name" value="DUF2007"/>
    <property type="match status" value="1"/>
</dbReference>
<dbReference type="AlphaFoldDB" id="A0A2M9R2F9"/>
<organism evidence="3 4">
    <name type="scientific">Avrilella dinanensis</name>
    <dbReference type="NCBI Taxonomy" id="2008672"/>
    <lineage>
        <taxon>Bacteria</taxon>
        <taxon>Pseudomonadati</taxon>
        <taxon>Bacteroidota</taxon>
        <taxon>Flavobacteriia</taxon>
        <taxon>Flavobacteriales</taxon>
        <taxon>Flavobacteriaceae</taxon>
        <taxon>Avrilella</taxon>
    </lineage>
</organism>
<dbReference type="SUPFAM" id="SSF54913">
    <property type="entry name" value="GlnB-like"/>
    <property type="match status" value="1"/>
</dbReference>
<evidence type="ECO:0000256" key="1">
    <source>
        <dbReference type="SAM" id="Phobius"/>
    </source>
</evidence>
<sequence>MVTLKTFDNLVDAHLLKTKLESEGVTCFLFDENIVALDPLYNMAVGGIKLKVAHKDIANASEILRQIEQAHYTNEQNEVILCARCKSKNIGYFRSFRGAKGTLSILSLLLFMVYPIYFKYVYKCKDCGHEFS</sequence>
<dbReference type="OrthoDB" id="8480302at2"/>